<gene>
    <name evidence="2" type="ORF">NCTC13229_00507</name>
</gene>
<dbReference type="AlphaFoldDB" id="A0AB38F671"/>
<dbReference type="InterPro" id="IPR039569">
    <property type="entry name" value="FAS1-like_DH_region"/>
</dbReference>
<organism evidence="2 3">
    <name type="scientific">Rhodococcus wratislaviensis</name>
    <name type="common">Tsukamurella wratislaviensis</name>
    <dbReference type="NCBI Taxonomy" id="44752"/>
    <lineage>
        <taxon>Bacteria</taxon>
        <taxon>Bacillati</taxon>
        <taxon>Actinomycetota</taxon>
        <taxon>Actinomycetes</taxon>
        <taxon>Mycobacteriales</taxon>
        <taxon>Nocardiaceae</taxon>
        <taxon>Rhodococcus</taxon>
    </lineage>
</organism>
<reference evidence="2 3" key="1">
    <citation type="submission" date="2018-06" db="EMBL/GenBank/DDBJ databases">
        <authorList>
            <consortium name="Pathogen Informatics"/>
            <person name="Doyle S."/>
        </authorList>
    </citation>
    <scope>NUCLEOTIDE SEQUENCE [LARGE SCALE GENOMIC DNA]</scope>
    <source>
        <strain evidence="2 3">NCTC13229</strain>
    </source>
</reference>
<proteinExistence type="predicted"/>
<evidence type="ECO:0000259" key="1">
    <source>
        <dbReference type="Pfam" id="PF13452"/>
    </source>
</evidence>
<sequence>MSYTMPIELGKIREFSRAVKTKNPAHKGESPVVPPTFLVSSRTLWEPVAESGIAKLGFDMRRILHGEEEYIFHGPLPRAGQVLTCEAKVTETYEKPGKRGGSMRFGVVVTEFRDEQGALVAEARSTLVETEKAPKKVEG</sequence>
<dbReference type="Gene3D" id="3.10.129.10">
    <property type="entry name" value="Hotdog Thioesterase"/>
    <property type="match status" value="1"/>
</dbReference>
<dbReference type="InterPro" id="IPR029069">
    <property type="entry name" value="HotDog_dom_sf"/>
</dbReference>
<dbReference type="CDD" id="cd03440">
    <property type="entry name" value="hot_dog"/>
    <property type="match status" value="1"/>
</dbReference>
<evidence type="ECO:0000313" key="2">
    <source>
        <dbReference type="EMBL" id="SPZ34926.1"/>
    </source>
</evidence>
<dbReference type="Pfam" id="PF13452">
    <property type="entry name" value="FAS1_DH_region"/>
    <property type="match status" value="1"/>
</dbReference>
<evidence type="ECO:0000313" key="3">
    <source>
        <dbReference type="Proteomes" id="UP000251211"/>
    </source>
</evidence>
<dbReference type="RefSeq" id="WP_037231742.1">
    <property type="nucleotide sequence ID" value="NZ_JBHXBJ010000191.1"/>
</dbReference>
<accession>A0AB38F671</accession>
<feature type="domain" description="FAS1-like dehydratase" evidence="1">
    <location>
        <begin position="4"/>
        <end position="122"/>
    </location>
</feature>
<dbReference type="SUPFAM" id="SSF54637">
    <property type="entry name" value="Thioesterase/thiol ester dehydrase-isomerase"/>
    <property type="match status" value="1"/>
</dbReference>
<comment type="caution">
    <text evidence="2">The sequence shown here is derived from an EMBL/GenBank/DDBJ whole genome shotgun (WGS) entry which is preliminary data.</text>
</comment>
<name>A0AB38F671_RHOWR</name>
<protein>
    <submittedName>
        <fullName evidence="2">Dehydrogenase</fullName>
    </submittedName>
</protein>
<dbReference type="Proteomes" id="UP000251211">
    <property type="component" value="Unassembled WGS sequence"/>
</dbReference>
<dbReference type="EMBL" id="UAUI01000001">
    <property type="protein sequence ID" value="SPZ34926.1"/>
    <property type="molecule type" value="Genomic_DNA"/>
</dbReference>